<dbReference type="PROSITE" id="PS50937">
    <property type="entry name" value="HTH_MERR_2"/>
    <property type="match status" value="1"/>
</dbReference>
<dbReference type="GO" id="GO:0003677">
    <property type="term" value="F:DNA binding"/>
    <property type="evidence" value="ECO:0007669"/>
    <property type="project" value="UniProtKB-KW"/>
</dbReference>
<comment type="caution">
    <text evidence="4">The sequence shown here is derived from an EMBL/GenBank/DDBJ whole genome shotgun (WGS) entry which is preliminary data.</text>
</comment>
<dbReference type="EMBL" id="BLPF01000003">
    <property type="protein sequence ID" value="GFJ83519.1"/>
    <property type="molecule type" value="Genomic_DNA"/>
</dbReference>
<dbReference type="PANTHER" id="PTHR30204">
    <property type="entry name" value="REDOX-CYCLING DRUG-SENSING TRANSCRIPTIONAL ACTIVATOR SOXR"/>
    <property type="match status" value="1"/>
</dbReference>
<protein>
    <recommendedName>
        <fullName evidence="3">HTH merR-type domain-containing protein</fullName>
    </recommendedName>
</protein>
<evidence type="ECO:0000259" key="3">
    <source>
        <dbReference type="PROSITE" id="PS50937"/>
    </source>
</evidence>
<dbReference type="InterPro" id="IPR009061">
    <property type="entry name" value="DNA-bd_dom_put_sf"/>
</dbReference>
<proteinExistence type="predicted"/>
<evidence type="ECO:0000256" key="2">
    <source>
        <dbReference type="SAM" id="Coils"/>
    </source>
</evidence>
<keyword evidence="1" id="KW-0238">DNA-binding</keyword>
<evidence type="ECO:0000256" key="1">
    <source>
        <dbReference type="ARBA" id="ARBA00023125"/>
    </source>
</evidence>
<name>A0A6V8KMR5_9ACTN</name>
<sequence>MLMADMMMVNVRMKSSAVDDELTIGELADRFGLATHVLRHWESMGLLAPGRAAGGQRRYGKADLMRVAVVLMGKEAGIGLRELSVVLATGDPMDRADLLRRHVAELDQRIARAQAAKDLIEEALECPLSFEECPRARERISARIPPTGT</sequence>
<feature type="domain" description="HTH merR-type" evidence="3">
    <location>
        <begin position="21"/>
        <end position="89"/>
    </location>
</feature>
<evidence type="ECO:0000313" key="4">
    <source>
        <dbReference type="EMBL" id="GFJ83519.1"/>
    </source>
</evidence>
<accession>A0A6V8KMR5</accession>
<evidence type="ECO:0000313" key="5">
    <source>
        <dbReference type="Proteomes" id="UP000482800"/>
    </source>
</evidence>
<keyword evidence="5" id="KW-1185">Reference proteome</keyword>
<dbReference type="InterPro" id="IPR047057">
    <property type="entry name" value="MerR_fam"/>
</dbReference>
<dbReference type="InterPro" id="IPR000551">
    <property type="entry name" value="MerR-type_HTH_dom"/>
</dbReference>
<dbReference type="Pfam" id="PF13411">
    <property type="entry name" value="MerR_1"/>
    <property type="match status" value="1"/>
</dbReference>
<keyword evidence="2" id="KW-0175">Coiled coil</keyword>
<dbReference type="PRINTS" id="PR00040">
    <property type="entry name" value="HTHMERR"/>
</dbReference>
<organism evidence="4 5">
    <name type="scientific">Phytohabitans houttuyneae</name>
    <dbReference type="NCBI Taxonomy" id="1076126"/>
    <lineage>
        <taxon>Bacteria</taxon>
        <taxon>Bacillati</taxon>
        <taxon>Actinomycetota</taxon>
        <taxon>Actinomycetes</taxon>
        <taxon>Micromonosporales</taxon>
        <taxon>Micromonosporaceae</taxon>
    </lineage>
</organism>
<dbReference type="GO" id="GO:0003700">
    <property type="term" value="F:DNA-binding transcription factor activity"/>
    <property type="evidence" value="ECO:0007669"/>
    <property type="project" value="InterPro"/>
</dbReference>
<dbReference type="PANTHER" id="PTHR30204:SF0">
    <property type="entry name" value="REDOX-SENSITIVE TRANSCRIPTIONAL ACTIVATOR SOXR"/>
    <property type="match status" value="1"/>
</dbReference>
<feature type="coiled-coil region" evidence="2">
    <location>
        <begin position="96"/>
        <end position="123"/>
    </location>
</feature>
<dbReference type="AlphaFoldDB" id="A0A6V8KMR5"/>
<reference evidence="4 5" key="2">
    <citation type="submission" date="2020-03" db="EMBL/GenBank/DDBJ databases">
        <authorList>
            <person name="Ichikawa N."/>
            <person name="Kimura A."/>
            <person name="Kitahashi Y."/>
            <person name="Uohara A."/>
        </authorList>
    </citation>
    <scope>NUCLEOTIDE SEQUENCE [LARGE SCALE GENOMIC DNA]</scope>
    <source>
        <strain evidence="4 5">NBRC 108639</strain>
    </source>
</reference>
<dbReference type="Proteomes" id="UP000482800">
    <property type="component" value="Unassembled WGS sequence"/>
</dbReference>
<dbReference type="SMART" id="SM00422">
    <property type="entry name" value="HTH_MERR"/>
    <property type="match status" value="1"/>
</dbReference>
<gene>
    <name evidence="4" type="ORF">Phou_076990</name>
</gene>
<dbReference type="SUPFAM" id="SSF46955">
    <property type="entry name" value="Putative DNA-binding domain"/>
    <property type="match status" value="1"/>
</dbReference>
<reference evidence="4 5" key="1">
    <citation type="submission" date="2020-03" db="EMBL/GenBank/DDBJ databases">
        <title>Whole genome shotgun sequence of Phytohabitans houttuyneae NBRC 108639.</title>
        <authorList>
            <person name="Komaki H."/>
            <person name="Tamura T."/>
        </authorList>
    </citation>
    <scope>NUCLEOTIDE SEQUENCE [LARGE SCALE GENOMIC DNA]</scope>
    <source>
        <strain evidence="4 5">NBRC 108639</strain>
    </source>
</reference>
<dbReference type="Gene3D" id="1.10.1660.10">
    <property type="match status" value="1"/>
</dbReference>